<protein>
    <recommendedName>
        <fullName evidence="4">Fibronectin type-III domain-containing protein</fullName>
    </recommendedName>
</protein>
<keyword evidence="1" id="KW-0378">Hydrolase</keyword>
<comment type="caution">
    <text evidence="5">The sequence shown here is derived from an EMBL/GenBank/DDBJ whole genome shotgun (WGS) entry which is preliminary data.</text>
</comment>
<feature type="domain" description="Fibronectin type-III" evidence="4">
    <location>
        <begin position="409"/>
        <end position="518"/>
    </location>
</feature>
<dbReference type="InterPro" id="IPR003961">
    <property type="entry name" value="FN3_dom"/>
</dbReference>
<keyword evidence="1" id="KW-0326">Glycosidase</keyword>
<dbReference type="InterPro" id="IPR013783">
    <property type="entry name" value="Ig-like_fold"/>
</dbReference>
<dbReference type="AlphaFoldDB" id="A0A7X0U6W2"/>
<dbReference type="Gene3D" id="2.60.40.10">
    <property type="entry name" value="Immunoglobulins"/>
    <property type="match status" value="1"/>
</dbReference>
<evidence type="ECO:0000259" key="4">
    <source>
        <dbReference type="PROSITE" id="PS50853"/>
    </source>
</evidence>
<proteinExistence type="predicted"/>
<feature type="region of interest" description="Disordered" evidence="3">
    <location>
        <begin position="388"/>
        <end position="407"/>
    </location>
</feature>
<dbReference type="Proteomes" id="UP000565579">
    <property type="component" value="Unassembled WGS sequence"/>
</dbReference>
<dbReference type="CDD" id="cd00063">
    <property type="entry name" value="FN3"/>
    <property type="match status" value="1"/>
</dbReference>
<dbReference type="SUPFAM" id="SSF49265">
    <property type="entry name" value="Fibronectin type III"/>
    <property type="match status" value="1"/>
</dbReference>
<evidence type="ECO:0000313" key="5">
    <source>
        <dbReference type="EMBL" id="MBB6557308.1"/>
    </source>
</evidence>
<keyword evidence="2" id="KW-0119">Carbohydrate metabolism</keyword>
<evidence type="ECO:0000313" key="6">
    <source>
        <dbReference type="Proteomes" id="UP000565579"/>
    </source>
</evidence>
<sequence>MQVIIPGKPAKFALRLVAHEPNGDRLGVLPHHSGFELGDPLNDVPSLKVTYPDGGLNSGLIAGHCEVAVEYAANGGAWVEPPNARFLRIKRSGDSTDRAGSRSYDLPGWAWLLRKVVLYPNSAMVDGKRQFNAVSAGAILATFIQEGKARGALSGLTYLFSDSRDSDNKEWDSTRRLTLAIEPGKDLLSVLINLGEQGVIDWRMQGRELQVFNPDTVLGTDRASGPSPVDLRLGRDITEAPDTGTLEDAVSAILIGGEAGLSVEVTNPAAVAPWGRWETYQSQSGVSDVGTARLLGQNALERVGRERVQVTRGLMFDRARWLPFEHYQPGDYVLAPGDGGAMESLRLRQITLSVDTGGQVGGNVVLNDRFLEREIRLARQAAGILDGGVGSGGSGGEPAPESNNRVPAAPQGLVVNAITYIDEAGYPRGQITAAWAAVVADVAGVALNIDGYELFARVNQTGAPWMQIAVSDSNTTVAYSPLQAGSQYAFKVRATSAGVKGDFSSQIVVEIEADTEPPPVPSAPQVSTRLGVIHVAWDGLGVGAVPMPADFFSVKVWMQDPLAPGAAVVGQLEAAGSVVIPDQPYGADRELWLTSIDRSGNESAASTHTVVATQPVVDTDLIGRIVNGATHIIDGTIPADAKVTAGTITGQLIQAGAIQTGHLTANAVTADKVQAGSIQAGHLAAAAITADKLAATAIDGKTITGAFIRTAATGRRLELAPPGATYPEIRFYPTSGGNYSRIYTRDDVYTGEATLTITTSQNSGGAYRAQMQMGATMTTLGVMDAAATSQRGGYLEIANDHAAYGYYAGGTNSQCYIWFDDSGRWQVRGRYWDSNLADPFDAIHAGSWTVSGSAQYFIYPYGTVDMATNMGPVVTVRDGRSGGPTNWDNRYAAKPWVITCSSTYGFQINLDASASFAFYFWCHRH</sequence>
<keyword evidence="2" id="KW-0624">Polysaccharide degradation</keyword>
<reference evidence="5 6" key="1">
    <citation type="submission" date="2020-08" db="EMBL/GenBank/DDBJ databases">
        <title>Sequencing the genomes of 1000 actinobacteria strains.</title>
        <authorList>
            <person name="Klenk H.-P."/>
        </authorList>
    </citation>
    <scope>NUCLEOTIDE SEQUENCE [LARGE SCALE GENOMIC DNA]</scope>
    <source>
        <strain evidence="5 6">DSM 43768</strain>
    </source>
</reference>
<dbReference type="EMBL" id="JACHMI010000002">
    <property type="protein sequence ID" value="MBB6557308.1"/>
    <property type="molecule type" value="Genomic_DNA"/>
</dbReference>
<dbReference type="InterPro" id="IPR036116">
    <property type="entry name" value="FN3_sf"/>
</dbReference>
<evidence type="ECO:0000256" key="2">
    <source>
        <dbReference type="ARBA" id="ARBA00023326"/>
    </source>
</evidence>
<evidence type="ECO:0000256" key="1">
    <source>
        <dbReference type="ARBA" id="ARBA00023295"/>
    </source>
</evidence>
<evidence type="ECO:0000256" key="3">
    <source>
        <dbReference type="SAM" id="MobiDB-lite"/>
    </source>
</evidence>
<gene>
    <name evidence="5" type="ORF">HD593_012198</name>
</gene>
<dbReference type="RefSeq" id="WP_185112890.1">
    <property type="nucleotide sequence ID" value="NZ_JACHMI010000002.1"/>
</dbReference>
<accession>A0A7X0U6W2</accession>
<name>A0A7X0U6W2_9ACTN</name>
<dbReference type="GO" id="GO:0016798">
    <property type="term" value="F:hydrolase activity, acting on glycosyl bonds"/>
    <property type="evidence" value="ECO:0007669"/>
    <property type="project" value="UniProtKB-KW"/>
</dbReference>
<keyword evidence="6" id="KW-1185">Reference proteome</keyword>
<dbReference type="PROSITE" id="PS50853">
    <property type="entry name" value="FN3"/>
    <property type="match status" value="1"/>
</dbReference>
<dbReference type="GO" id="GO:0000272">
    <property type="term" value="P:polysaccharide catabolic process"/>
    <property type="evidence" value="ECO:0007669"/>
    <property type="project" value="UniProtKB-KW"/>
</dbReference>
<organism evidence="5 6">
    <name type="scientific">Nonomuraea rubra</name>
    <dbReference type="NCBI Taxonomy" id="46180"/>
    <lineage>
        <taxon>Bacteria</taxon>
        <taxon>Bacillati</taxon>
        <taxon>Actinomycetota</taxon>
        <taxon>Actinomycetes</taxon>
        <taxon>Streptosporangiales</taxon>
        <taxon>Streptosporangiaceae</taxon>
        <taxon>Nonomuraea</taxon>
    </lineage>
</organism>